<dbReference type="Proteomes" id="UP000003781">
    <property type="component" value="Unassembled WGS sequence"/>
</dbReference>
<evidence type="ECO:0000313" key="1">
    <source>
        <dbReference type="EMBL" id="EAZ93697.1"/>
    </source>
</evidence>
<comment type="caution">
    <text evidence="1">The sequence shown here is derived from an EMBL/GenBank/DDBJ whole genome shotgun (WGS) entry which is preliminary data.</text>
</comment>
<sequence>MLSLTLKHLCLSQNPTTLLALLGIIAVTF</sequence>
<accession>A3IIR5</accession>
<name>A3IIR5_9CHRO</name>
<evidence type="ECO:0000313" key="2">
    <source>
        <dbReference type="Proteomes" id="UP000003781"/>
    </source>
</evidence>
<proteinExistence type="predicted"/>
<protein>
    <submittedName>
        <fullName evidence="1">Uncharacterized protein</fullName>
    </submittedName>
</protein>
<reference evidence="1 2" key="1">
    <citation type="submission" date="2007-03" db="EMBL/GenBank/DDBJ databases">
        <authorList>
            <person name="Stal L."/>
            <person name="Ferriera S."/>
            <person name="Johnson J."/>
            <person name="Kravitz S."/>
            <person name="Beeson K."/>
            <person name="Sutton G."/>
            <person name="Rogers Y.-H."/>
            <person name="Friedman R."/>
            <person name="Frazier M."/>
            <person name="Venter J.C."/>
        </authorList>
    </citation>
    <scope>NUCLEOTIDE SEQUENCE [LARGE SCALE GENOMIC DNA]</scope>
    <source>
        <strain evidence="1 2">CCY0110</strain>
    </source>
</reference>
<dbReference type="EMBL" id="AAXW01000002">
    <property type="protein sequence ID" value="EAZ93697.1"/>
    <property type="molecule type" value="Genomic_DNA"/>
</dbReference>
<organism evidence="1 2">
    <name type="scientific">Crocosphaera chwakensis CCY0110</name>
    <dbReference type="NCBI Taxonomy" id="391612"/>
    <lineage>
        <taxon>Bacteria</taxon>
        <taxon>Bacillati</taxon>
        <taxon>Cyanobacteriota</taxon>
        <taxon>Cyanophyceae</taxon>
        <taxon>Oscillatoriophycideae</taxon>
        <taxon>Chroococcales</taxon>
        <taxon>Aphanothecaceae</taxon>
        <taxon>Crocosphaera</taxon>
        <taxon>Crocosphaera chwakensis</taxon>
    </lineage>
</organism>
<dbReference type="AlphaFoldDB" id="A3IIR5"/>
<keyword evidence="2" id="KW-1185">Reference proteome</keyword>
<gene>
    <name evidence="1" type="ORF">CY0110_17917</name>
</gene>